<feature type="transmembrane region" description="Helical" evidence="6">
    <location>
        <begin position="70"/>
        <end position="98"/>
    </location>
</feature>
<sequence length="512" mass="56000">MDIMQHVPIIMIILPVFFAAFTVLFRSKSGLQKALNVGVFALLFILSLRLLSYVWDNGILVYEVGEWGKYGILLVADLLGAGMVVLSSLISLMAMIYATDYMDRKALDTTFFPLFNLMAAGLNGIFLTGDIFNMFVFFEILVLSSCGLIVLTGRGDHTKMADKLEAIFKYLVLNMVSITLMLVAIASLYATVGTLNMADIAVKVSYLAEAGTLPWHFHVIAMILIVVFGYKASMFPLHFWLADVHPSAPAPIHAMLSGMVIKVGVYGILRVHYLIFNETMFMLQPILILLSLITIAVGATSAIGQYDLKRMLAYSSVSQIGYVLLGVGMGTAYALTAAIVYLVNHAVAKSMLFLATGETLYHAGTKDIRKMGGFAKSSPFLGSIFLIGAMSIAGLPPTGGFFSKLVLFDAGLSSEYYIPVAIALVFAIFTLFYLFRTWLAIFWGEIKDTDNADGYTERKPTVAIKVALALLACVVIYMGVYPEHLLSLSGTIADQLLDPQPYITAVLERSVR</sequence>
<dbReference type="InterPro" id="IPR001750">
    <property type="entry name" value="ND/Mrp_TM"/>
</dbReference>
<gene>
    <name evidence="8" type="ORF">PV02_08725</name>
</gene>
<dbReference type="PANTHER" id="PTHR42703">
    <property type="entry name" value="NADH DEHYDROGENASE"/>
    <property type="match status" value="1"/>
</dbReference>
<evidence type="ECO:0000256" key="1">
    <source>
        <dbReference type="ARBA" id="ARBA00004651"/>
    </source>
</evidence>
<evidence type="ECO:0000313" key="8">
    <source>
        <dbReference type="EMBL" id="MCQ6963110.1"/>
    </source>
</evidence>
<proteinExistence type="predicted"/>
<evidence type="ECO:0000256" key="3">
    <source>
        <dbReference type="ARBA" id="ARBA00022692"/>
    </source>
</evidence>
<keyword evidence="2" id="KW-1003">Cell membrane</keyword>
<feature type="transmembrane region" description="Helical" evidence="6">
    <location>
        <begin position="379"/>
        <end position="396"/>
    </location>
</feature>
<feature type="transmembrane region" description="Helical" evidence="6">
    <location>
        <begin position="462"/>
        <end position="480"/>
    </location>
</feature>
<comment type="caution">
    <text evidence="8">The sequence shown here is derived from an EMBL/GenBank/DDBJ whole genome shotgun (WGS) entry which is preliminary data.</text>
</comment>
<dbReference type="GO" id="GO:0042773">
    <property type="term" value="P:ATP synthesis coupled electron transport"/>
    <property type="evidence" value="ECO:0007669"/>
    <property type="project" value="InterPro"/>
</dbReference>
<feature type="transmembrane region" description="Helical" evidence="6">
    <location>
        <begin position="320"/>
        <end position="343"/>
    </location>
</feature>
<dbReference type="GO" id="GO:0008137">
    <property type="term" value="F:NADH dehydrogenase (ubiquinone) activity"/>
    <property type="evidence" value="ECO:0007669"/>
    <property type="project" value="InterPro"/>
</dbReference>
<keyword evidence="5 6" id="KW-0472">Membrane</keyword>
<dbReference type="InterPro" id="IPR003918">
    <property type="entry name" value="NADH_UbQ_OxRdtase"/>
</dbReference>
<feature type="transmembrane region" description="Helical" evidence="6">
    <location>
        <begin position="37"/>
        <end position="55"/>
    </location>
</feature>
<dbReference type="Pfam" id="PF00361">
    <property type="entry name" value="Proton_antipo_M"/>
    <property type="match status" value="1"/>
</dbReference>
<reference evidence="8 9" key="1">
    <citation type="journal article" date="2011" name="Appl. Environ. Microbiol.">
        <title>Methanogenic archaea isolated from Taiwan's Chelungpu fault.</title>
        <authorList>
            <person name="Wu S.Y."/>
            <person name="Lai M.C."/>
        </authorList>
    </citation>
    <scope>NUCLEOTIDE SEQUENCE [LARGE SCALE GENOMIC DNA]</scope>
    <source>
        <strain evidence="8 9">St545Mb</strain>
    </source>
</reference>
<dbReference type="PRINTS" id="PR01437">
    <property type="entry name" value="NUOXDRDTASE4"/>
</dbReference>
<evidence type="ECO:0000313" key="9">
    <source>
        <dbReference type="Proteomes" id="UP001206983"/>
    </source>
</evidence>
<dbReference type="RefSeq" id="WP_256623006.1">
    <property type="nucleotide sequence ID" value="NZ_JTEO01000004.1"/>
</dbReference>
<evidence type="ECO:0000256" key="6">
    <source>
        <dbReference type="SAM" id="Phobius"/>
    </source>
</evidence>
<feature type="transmembrane region" description="Helical" evidence="6">
    <location>
        <begin position="171"/>
        <end position="192"/>
    </location>
</feature>
<keyword evidence="3 6" id="KW-0812">Transmembrane</keyword>
<accession>A0AAE3KXG5</accession>
<dbReference type="Proteomes" id="UP001206983">
    <property type="component" value="Unassembled WGS sequence"/>
</dbReference>
<protein>
    <submittedName>
        <fullName evidence="8">Cation:proton antiporter</fullName>
    </submittedName>
</protein>
<comment type="subcellular location">
    <subcellularLocation>
        <location evidence="1">Cell membrane</location>
        <topology evidence="1">Multi-pass membrane protein</topology>
    </subcellularLocation>
</comment>
<feature type="transmembrane region" description="Helical" evidence="6">
    <location>
        <begin position="110"/>
        <end position="128"/>
    </location>
</feature>
<dbReference type="GO" id="GO:0005886">
    <property type="term" value="C:plasma membrane"/>
    <property type="evidence" value="ECO:0007669"/>
    <property type="project" value="UniProtKB-SubCell"/>
</dbReference>
<evidence type="ECO:0000256" key="2">
    <source>
        <dbReference type="ARBA" id="ARBA00022475"/>
    </source>
</evidence>
<dbReference type="AlphaFoldDB" id="A0AAE3KXG5"/>
<evidence type="ECO:0000256" key="4">
    <source>
        <dbReference type="ARBA" id="ARBA00022989"/>
    </source>
</evidence>
<dbReference type="PANTHER" id="PTHR42703:SF1">
    <property type="entry name" value="NA(+)_H(+) ANTIPORTER SUBUNIT D1"/>
    <property type="match status" value="1"/>
</dbReference>
<feature type="transmembrane region" description="Helical" evidence="6">
    <location>
        <begin position="286"/>
        <end position="308"/>
    </location>
</feature>
<organism evidence="8 9">
    <name type="scientific">Methanolobus chelungpuianus</name>
    <dbReference type="NCBI Taxonomy" id="502115"/>
    <lineage>
        <taxon>Archaea</taxon>
        <taxon>Methanobacteriati</taxon>
        <taxon>Methanobacteriota</taxon>
        <taxon>Stenosarchaea group</taxon>
        <taxon>Methanomicrobia</taxon>
        <taxon>Methanosarcinales</taxon>
        <taxon>Methanosarcinaceae</taxon>
        <taxon>Methanolobus</taxon>
    </lineage>
</organism>
<keyword evidence="4 6" id="KW-1133">Transmembrane helix</keyword>
<evidence type="ECO:0000259" key="7">
    <source>
        <dbReference type="Pfam" id="PF00361"/>
    </source>
</evidence>
<feature type="transmembrane region" description="Helical" evidence="6">
    <location>
        <begin position="416"/>
        <end position="441"/>
    </location>
</feature>
<feature type="transmembrane region" description="Helical" evidence="6">
    <location>
        <begin position="134"/>
        <end position="151"/>
    </location>
</feature>
<feature type="domain" description="NADH:quinone oxidoreductase/Mrp antiporter transmembrane" evidence="7">
    <location>
        <begin position="129"/>
        <end position="429"/>
    </location>
</feature>
<name>A0AAE3KXG5_9EURY</name>
<keyword evidence="9" id="KW-1185">Reference proteome</keyword>
<feature type="transmembrane region" description="Helical" evidence="6">
    <location>
        <begin position="6"/>
        <end position="25"/>
    </location>
</feature>
<dbReference type="EMBL" id="JTEO01000004">
    <property type="protein sequence ID" value="MCQ6963110.1"/>
    <property type="molecule type" value="Genomic_DNA"/>
</dbReference>
<feature type="transmembrane region" description="Helical" evidence="6">
    <location>
        <begin position="212"/>
        <end position="230"/>
    </location>
</feature>
<dbReference type="InterPro" id="IPR050586">
    <property type="entry name" value="CPA3_Na-H_Antiporter_D"/>
</dbReference>
<evidence type="ECO:0000256" key="5">
    <source>
        <dbReference type="ARBA" id="ARBA00023136"/>
    </source>
</evidence>